<dbReference type="AlphaFoldDB" id="A0A2P8CV24"/>
<keyword evidence="1" id="KW-0472">Membrane</keyword>
<accession>A0A2P8CV24</accession>
<name>A0A2P8CV24_9BACT</name>
<proteinExistence type="predicted"/>
<comment type="caution">
    <text evidence="2">The sequence shown here is derived from an EMBL/GenBank/DDBJ whole genome shotgun (WGS) entry which is preliminary data.</text>
</comment>
<dbReference type="EMBL" id="PYGD01000014">
    <property type="protein sequence ID" value="PSK88808.1"/>
    <property type="molecule type" value="Genomic_DNA"/>
</dbReference>
<gene>
    <name evidence="2" type="ORF">B0I18_11419</name>
</gene>
<dbReference type="RefSeq" id="WP_106525168.1">
    <property type="nucleotide sequence ID" value="NZ_PYGD01000014.1"/>
</dbReference>
<protein>
    <submittedName>
        <fullName evidence="2">Uncharacterized protein</fullName>
    </submittedName>
</protein>
<feature type="transmembrane region" description="Helical" evidence="1">
    <location>
        <begin position="80"/>
        <end position="98"/>
    </location>
</feature>
<keyword evidence="1" id="KW-0812">Transmembrane</keyword>
<feature type="transmembrane region" description="Helical" evidence="1">
    <location>
        <begin position="141"/>
        <end position="162"/>
    </location>
</feature>
<reference evidence="2 3" key="1">
    <citation type="submission" date="2018-03" db="EMBL/GenBank/DDBJ databases">
        <title>Genomic Encyclopedia of Type Strains, Phase III (KMG-III): the genomes of soil and plant-associated and newly described type strains.</title>
        <authorList>
            <person name="Whitman W."/>
        </authorList>
    </citation>
    <scope>NUCLEOTIDE SEQUENCE [LARGE SCALE GENOMIC DNA]</scope>
    <source>
        <strain evidence="2 3">CGMCC 1.12700</strain>
    </source>
</reference>
<organism evidence="2 3">
    <name type="scientific">Taibaiella chishuiensis</name>
    <dbReference type="NCBI Taxonomy" id="1434707"/>
    <lineage>
        <taxon>Bacteria</taxon>
        <taxon>Pseudomonadati</taxon>
        <taxon>Bacteroidota</taxon>
        <taxon>Chitinophagia</taxon>
        <taxon>Chitinophagales</taxon>
        <taxon>Chitinophagaceae</taxon>
        <taxon>Taibaiella</taxon>
    </lineage>
</organism>
<feature type="transmembrane region" description="Helical" evidence="1">
    <location>
        <begin position="27"/>
        <end position="45"/>
    </location>
</feature>
<evidence type="ECO:0000313" key="2">
    <source>
        <dbReference type="EMBL" id="PSK88808.1"/>
    </source>
</evidence>
<evidence type="ECO:0000313" key="3">
    <source>
        <dbReference type="Proteomes" id="UP000240572"/>
    </source>
</evidence>
<feature type="transmembrane region" description="Helical" evidence="1">
    <location>
        <begin position="174"/>
        <end position="194"/>
    </location>
</feature>
<sequence>MFLTLCSALSALLSFIAGTKSKGVLWIYMLCCCLYNSLLLVLQAWTGNEELWTRNGYLALEFTCIVVYYEKEVFVKKTSFQLLSAALLVVFLAGTTLAREGWLLFYYTGACILNFYYILLSLAGYRMLLREQKNSFLEKSSFFWANTALGMYAAGSLLLCLLHNLGGYPATPGMAIYAFLSLDILKNILTGIALTRKPGY</sequence>
<keyword evidence="1" id="KW-1133">Transmembrane helix</keyword>
<keyword evidence="3" id="KW-1185">Reference proteome</keyword>
<feature type="transmembrane region" description="Helical" evidence="1">
    <location>
        <begin position="104"/>
        <end position="129"/>
    </location>
</feature>
<evidence type="ECO:0000256" key="1">
    <source>
        <dbReference type="SAM" id="Phobius"/>
    </source>
</evidence>
<dbReference type="Proteomes" id="UP000240572">
    <property type="component" value="Unassembled WGS sequence"/>
</dbReference>